<evidence type="ECO:0000313" key="1">
    <source>
        <dbReference type="EMBL" id="MBX70929.1"/>
    </source>
</evidence>
<organism evidence="1">
    <name type="scientific">Rhizophora mucronata</name>
    <name type="common">Asiatic mangrove</name>
    <dbReference type="NCBI Taxonomy" id="61149"/>
    <lineage>
        <taxon>Eukaryota</taxon>
        <taxon>Viridiplantae</taxon>
        <taxon>Streptophyta</taxon>
        <taxon>Embryophyta</taxon>
        <taxon>Tracheophyta</taxon>
        <taxon>Spermatophyta</taxon>
        <taxon>Magnoliopsida</taxon>
        <taxon>eudicotyledons</taxon>
        <taxon>Gunneridae</taxon>
        <taxon>Pentapetalae</taxon>
        <taxon>rosids</taxon>
        <taxon>fabids</taxon>
        <taxon>Malpighiales</taxon>
        <taxon>Rhizophoraceae</taxon>
        <taxon>Rhizophora</taxon>
    </lineage>
</organism>
<sequence>MLATTQIVPSYHSCLLGRRLNNKSRSKFYLVQSNMEMLWSVH</sequence>
<accession>A0A2P2QV82</accession>
<protein>
    <submittedName>
        <fullName evidence="1">Uncharacterized protein</fullName>
    </submittedName>
</protein>
<reference evidence="1" key="1">
    <citation type="submission" date="2018-02" db="EMBL/GenBank/DDBJ databases">
        <title>Rhizophora mucronata_Transcriptome.</title>
        <authorList>
            <person name="Meera S.P."/>
            <person name="Sreeshan A."/>
            <person name="Augustine A."/>
        </authorList>
    </citation>
    <scope>NUCLEOTIDE SEQUENCE</scope>
    <source>
        <tissue evidence="1">Leaf</tissue>
    </source>
</reference>
<dbReference type="EMBL" id="GGEC01090445">
    <property type="protein sequence ID" value="MBX70929.1"/>
    <property type="molecule type" value="Transcribed_RNA"/>
</dbReference>
<proteinExistence type="predicted"/>
<name>A0A2P2QV82_RHIMU</name>
<dbReference type="AlphaFoldDB" id="A0A2P2QV82"/>